<evidence type="ECO:0000313" key="3">
    <source>
        <dbReference type="Proteomes" id="UP000050640"/>
    </source>
</evidence>
<dbReference type="PANTHER" id="PTHR13318">
    <property type="entry name" value="PARTNER OF PAIRED, ISOFORM B-RELATED"/>
    <property type="match status" value="1"/>
</dbReference>
<evidence type="ECO:0000256" key="1">
    <source>
        <dbReference type="ARBA" id="ARBA00022737"/>
    </source>
</evidence>
<dbReference type="InterPro" id="IPR032675">
    <property type="entry name" value="LRR_dom_sf"/>
</dbReference>
<dbReference type="InterPro" id="IPR006553">
    <property type="entry name" value="Leu-rich_rpt_Cys-con_subtyp"/>
</dbReference>
<dbReference type="Pfam" id="PF23598">
    <property type="entry name" value="LRR_14"/>
    <property type="match status" value="1"/>
</dbReference>
<dbReference type="SMART" id="SM00367">
    <property type="entry name" value="LRR_CC"/>
    <property type="match status" value="4"/>
</dbReference>
<dbReference type="SUPFAM" id="SSF52047">
    <property type="entry name" value="RNI-like"/>
    <property type="match status" value="1"/>
</dbReference>
<dbReference type="AlphaFoldDB" id="A0A0R3RJA8"/>
<dbReference type="PANTHER" id="PTHR13318:SF190">
    <property type="entry name" value="PARTNER OF PAIRED, ISOFORM B"/>
    <property type="match status" value="1"/>
</dbReference>
<name>A0A0R3RJA8_9BILA</name>
<evidence type="ECO:0000313" key="4">
    <source>
        <dbReference type="WBParaSite" id="EEL_0000156701-mRNA-1"/>
    </source>
</evidence>
<keyword evidence="3" id="KW-1185">Reference proteome</keyword>
<keyword evidence="1" id="KW-0677">Repeat</keyword>
<reference evidence="4" key="1">
    <citation type="submission" date="2017-02" db="UniProtKB">
        <authorList>
            <consortium name="WormBaseParasite"/>
        </authorList>
    </citation>
    <scope>IDENTIFICATION</scope>
</reference>
<evidence type="ECO:0000259" key="2">
    <source>
        <dbReference type="Pfam" id="PF23598"/>
    </source>
</evidence>
<sequence length="263" mass="28804">LISRSLTHLKSFALCGDCFPNLTSIGLLAVLRLHSLYELSLDYNSVVTDEVLEEITDNLSHLRFLSLAYSGSDSAITEEVIMKIGKLKELQTLDVSSLTAITDRSLSTIVCGCSKLQTIRVRCCTYLGDNGVCSLTTLKNLEHVDLSGCLLVTSAAIQALLDAFPILENSQTLKVITVVVGGTICNVQSLRQRNSRVVLDTCDYSTTNNSSESSSDDEFDALTNRSFIIDALRDVEDDSPLETQESIDEWAQREALDLGLIIK</sequence>
<dbReference type="WBParaSite" id="EEL_0000156701-mRNA-1">
    <property type="protein sequence ID" value="EEL_0000156701-mRNA-1"/>
    <property type="gene ID" value="EEL_0000156701"/>
</dbReference>
<organism evidence="3 4">
    <name type="scientific">Elaeophora elaphi</name>
    <dbReference type="NCBI Taxonomy" id="1147741"/>
    <lineage>
        <taxon>Eukaryota</taxon>
        <taxon>Metazoa</taxon>
        <taxon>Ecdysozoa</taxon>
        <taxon>Nematoda</taxon>
        <taxon>Chromadorea</taxon>
        <taxon>Rhabditida</taxon>
        <taxon>Spirurina</taxon>
        <taxon>Spiruromorpha</taxon>
        <taxon>Filarioidea</taxon>
        <taxon>Onchocercidae</taxon>
        <taxon>Elaeophora</taxon>
    </lineage>
</organism>
<proteinExistence type="predicted"/>
<accession>A0A0R3RJA8</accession>
<dbReference type="Proteomes" id="UP000050640">
    <property type="component" value="Unplaced"/>
</dbReference>
<protein>
    <submittedName>
        <fullName evidence="4">F-box/LRR-repeat protein 2</fullName>
    </submittedName>
</protein>
<dbReference type="InterPro" id="IPR055414">
    <property type="entry name" value="LRR_R13L4/SHOC2-like"/>
</dbReference>
<dbReference type="STRING" id="1147741.A0A0R3RJA8"/>
<dbReference type="GO" id="GO:0019005">
    <property type="term" value="C:SCF ubiquitin ligase complex"/>
    <property type="evidence" value="ECO:0007669"/>
    <property type="project" value="TreeGrafter"/>
</dbReference>
<feature type="domain" description="Disease resistance R13L4/SHOC-2-like LRR" evidence="2">
    <location>
        <begin position="8"/>
        <end position="146"/>
    </location>
</feature>
<dbReference type="GO" id="GO:0031146">
    <property type="term" value="P:SCF-dependent proteasomal ubiquitin-dependent protein catabolic process"/>
    <property type="evidence" value="ECO:0007669"/>
    <property type="project" value="TreeGrafter"/>
</dbReference>
<dbReference type="Gene3D" id="3.80.10.10">
    <property type="entry name" value="Ribonuclease Inhibitor"/>
    <property type="match status" value="1"/>
</dbReference>